<dbReference type="InterPro" id="IPR044232">
    <property type="entry name" value="PUX1"/>
</dbReference>
<dbReference type="Pfam" id="PF00789">
    <property type="entry name" value="UBX"/>
    <property type="match status" value="1"/>
</dbReference>
<dbReference type="EMBL" id="JACMSC010000010">
    <property type="protein sequence ID" value="KAG6504652.1"/>
    <property type="molecule type" value="Genomic_DNA"/>
</dbReference>
<dbReference type="PANTHER" id="PTHR47557">
    <property type="entry name" value="PLANT UBX DOMAIN-CONTAINING PROTEIN 1"/>
    <property type="match status" value="1"/>
</dbReference>
<comment type="caution">
    <text evidence="3">The sequence shown here is derived from an EMBL/GenBank/DDBJ whole genome shotgun (WGS) entry which is preliminary data.</text>
</comment>
<evidence type="ECO:0000313" key="4">
    <source>
        <dbReference type="Proteomes" id="UP000734854"/>
    </source>
</evidence>
<dbReference type="InterPro" id="IPR029071">
    <property type="entry name" value="Ubiquitin-like_domsf"/>
</dbReference>
<dbReference type="CDD" id="cd16118">
    <property type="entry name" value="UBX2_UBXN9"/>
    <property type="match status" value="1"/>
</dbReference>
<gene>
    <name evidence="3" type="ORF">ZIOFF_036988</name>
</gene>
<feature type="domain" description="UBX" evidence="2">
    <location>
        <begin position="236"/>
        <end position="312"/>
    </location>
</feature>
<organism evidence="3 4">
    <name type="scientific">Zingiber officinale</name>
    <name type="common">Ginger</name>
    <name type="synonym">Amomum zingiber</name>
    <dbReference type="NCBI Taxonomy" id="94328"/>
    <lineage>
        <taxon>Eukaryota</taxon>
        <taxon>Viridiplantae</taxon>
        <taxon>Streptophyta</taxon>
        <taxon>Embryophyta</taxon>
        <taxon>Tracheophyta</taxon>
        <taxon>Spermatophyta</taxon>
        <taxon>Magnoliopsida</taxon>
        <taxon>Liliopsida</taxon>
        <taxon>Zingiberales</taxon>
        <taxon>Zingiberaceae</taxon>
        <taxon>Zingiber</taxon>
    </lineage>
</organism>
<dbReference type="AlphaFoldDB" id="A0A8J5GJC1"/>
<evidence type="ECO:0000313" key="3">
    <source>
        <dbReference type="EMBL" id="KAG6504652.1"/>
    </source>
</evidence>
<reference evidence="3 4" key="1">
    <citation type="submission" date="2020-08" db="EMBL/GenBank/DDBJ databases">
        <title>Plant Genome Project.</title>
        <authorList>
            <person name="Zhang R.-G."/>
        </authorList>
    </citation>
    <scope>NUCLEOTIDE SEQUENCE [LARGE SCALE GENOMIC DNA]</scope>
    <source>
        <tissue evidence="3">Rhizome</tissue>
    </source>
</reference>
<proteinExistence type="predicted"/>
<dbReference type="GO" id="GO:0051117">
    <property type="term" value="F:ATPase binding"/>
    <property type="evidence" value="ECO:0007669"/>
    <property type="project" value="InterPro"/>
</dbReference>
<dbReference type="Proteomes" id="UP000734854">
    <property type="component" value="Unassembled WGS sequence"/>
</dbReference>
<protein>
    <recommendedName>
        <fullName evidence="2">UBX domain-containing protein</fullName>
    </recommendedName>
</protein>
<feature type="compositionally biased region" description="Basic residues" evidence="1">
    <location>
        <begin position="372"/>
        <end position="384"/>
    </location>
</feature>
<evidence type="ECO:0000256" key="1">
    <source>
        <dbReference type="SAM" id="MobiDB-lite"/>
    </source>
</evidence>
<keyword evidence="4" id="KW-1185">Reference proteome</keyword>
<evidence type="ECO:0000259" key="2">
    <source>
        <dbReference type="PROSITE" id="PS50033"/>
    </source>
</evidence>
<sequence length="384" mass="42728">MALSSSASRSFSRSVDISPISDPLSATLAGCFPLISPSYSPISAGSIDLDGCTASQGRLLLLLYLDLSSQRFLFSDFASVSSFLDAVDACIDVAKLLAVEKELGHAVRVFTNTASFANPGEISSSSTEEPDEFYEFTPDDYYRIMSDRIGAQSQILKTRKMREAEKATRRAKVTKCVVVESRGEKLLGNVRAWRRFLPKEKMLHAGGDPPEVIAFDAVSGWHAWSRRQRMRDGKNRGRTHAVIRVRFPDKYVLEAKFQPSETLQSLMDLLKKVVARPDLPFYIYTTPPKERVKDTSKDFYSAGFAPGAIVYFSYDLPKDLESDDSKEGPYLRDDILSLNGLDLPIDRVDPAHPEEELKGVQIPSSAPDPKPPAKKPAKPKWLKL</sequence>
<dbReference type="PROSITE" id="PS50033">
    <property type="entry name" value="UBX"/>
    <property type="match status" value="1"/>
</dbReference>
<accession>A0A8J5GJC1</accession>
<feature type="compositionally biased region" description="Basic and acidic residues" evidence="1">
    <location>
        <begin position="346"/>
        <end position="358"/>
    </location>
</feature>
<dbReference type="GO" id="GO:0032984">
    <property type="term" value="P:protein-containing complex disassembly"/>
    <property type="evidence" value="ECO:0007669"/>
    <property type="project" value="InterPro"/>
</dbReference>
<dbReference type="SUPFAM" id="SSF54236">
    <property type="entry name" value="Ubiquitin-like"/>
    <property type="match status" value="1"/>
</dbReference>
<dbReference type="InterPro" id="IPR001012">
    <property type="entry name" value="UBX_dom"/>
</dbReference>
<name>A0A8J5GJC1_ZINOF</name>
<dbReference type="PANTHER" id="PTHR47557:SF2">
    <property type="entry name" value="PLANT UBX DOMAIN-CONTAINING PROTEIN 1"/>
    <property type="match status" value="1"/>
</dbReference>
<dbReference type="Gene3D" id="3.10.20.90">
    <property type="entry name" value="Phosphatidylinositol 3-kinase Catalytic Subunit, Chain A, domain 1"/>
    <property type="match status" value="1"/>
</dbReference>
<feature type="region of interest" description="Disordered" evidence="1">
    <location>
        <begin position="346"/>
        <end position="384"/>
    </location>
</feature>